<dbReference type="InterPro" id="IPR001138">
    <property type="entry name" value="Zn2Cys6_DnaBD"/>
</dbReference>
<proteinExistence type="predicted"/>
<dbReference type="GO" id="GO:0008270">
    <property type="term" value="F:zinc ion binding"/>
    <property type="evidence" value="ECO:0007669"/>
    <property type="project" value="InterPro"/>
</dbReference>
<feature type="region of interest" description="Disordered" evidence="2">
    <location>
        <begin position="45"/>
        <end position="70"/>
    </location>
</feature>
<dbReference type="AlphaFoldDB" id="A0A9P9F6N5"/>
<protein>
    <submittedName>
        <fullName evidence="4">C6 finger domain protein</fullName>
    </submittedName>
</protein>
<evidence type="ECO:0000313" key="5">
    <source>
        <dbReference type="Proteomes" id="UP000738349"/>
    </source>
</evidence>
<dbReference type="SMART" id="SM00066">
    <property type="entry name" value="GAL4"/>
    <property type="match status" value="1"/>
</dbReference>
<dbReference type="PROSITE" id="PS50048">
    <property type="entry name" value="ZN2_CY6_FUNGAL_2"/>
    <property type="match status" value="1"/>
</dbReference>
<dbReference type="Pfam" id="PF00172">
    <property type="entry name" value="Zn_clus"/>
    <property type="match status" value="1"/>
</dbReference>
<dbReference type="OrthoDB" id="4356994at2759"/>
<reference evidence="4" key="1">
    <citation type="journal article" date="2021" name="Nat. Commun.">
        <title>Genetic determinants of endophytism in the Arabidopsis root mycobiome.</title>
        <authorList>
            <person name="Mesny F."/>
            <person name="Miyauchi S."/>
            <person name="Thiergart T."/>
            <person name="Pickel B."/>
            <person name="Atanasova L."/>
            <person name="Karlsson M."/>
            <person name="Huettel B."/>
            <person name="Barry K.W."/>
            <person name="Haridas S."/>
            <person name="Chen C."/>
            <person name="Bauer D."/>
            <person name="Andreopoulos W."/>
            <person name="Pangilinan J."/>
            <person name="LaButti K."/>
            <person name="Riley R."/>
            <person name="Lipzen A."/>
            <person name="Clum A."/>
            <person name="Drula E."/>
            <person name="Henrissat B."/>
            <person name="Kohler A."/>
            <person name="Grigoriev I.V."/>
            <person name="Martin F.M."/>
            <person name="Hacquard S."/>
        </authorList>
    </citation>
    <scope>NUCLEOTIDE SEQUENCE</scope>
    <source>
        <strain evidence="4">MPI-CAGE-AT-0147</strain>
    </source>
</reference>
<dbReference type="Gene3D" id="4.10.240.10">
    <property type="entry name" value="Zn(2)-C6 fungal-type DNA-binding domain"/>
    <property type="match status" value="1"/>
</dbReference>
<comment type="caution">
    <text evidence="4">The sequence shown here is derived from an EMBL/GenBank/DDBJ whole genome shotgun (WGS) entry which is preliminary data.</text>
</comment>
<evidence type="ECO:0000256" key="1">
    <source>
        <dbReference type="ARBA" id="ARBA00023242"/>
    </source>
</evidence>
<name>A0A9P9F6N5_9HYPO</name>
<keyword evidence="5" id="KW-1185">Reference proteome</keyword>
<gene>
    <name evidence="4" type="ORF">EDB81DRAFT_687980</name>
</gene>
<sequence length="400" mass="44865">MSTVRQKRKSCEACRARKLRCSGRHTGCSRCVHLGLVCKFQEKGMPGRPRKWTPIEPREQHHQQQDHQRDVQDVAQGVQMIEQSNSYQQDPALQQSCRAPWTGFAEEESSVATCSSTDLLTVVPQEWASRETDDMAFSYDELGALPFLDFNTSTQFELLPLDSFRACLSSGVHSRDPTELSCNASVTLAAPHQSCDCAKQVFEIIRSLKRGLLSHSTVGTLRRGTDLVEKLLTCSICYDISKPPRLTLQNVLLLGRVFLEVTTGYQKYLKWLKDYCSSLADKDGGDTVYLIPSVDASSALGFTISSDKFHDLIAHGLQSDAERLADLGRQFALRQHNRHLIGHEACPDAEGRCWKEKDDVNLDLLDICPRNAVARALTPCYRIVDEVRSKIAQFEDAVRS</sequence>
<dbReference type="InterPro" id="IPR036864">
    <property type="entry name" value="Zn2-C6_fun-type_DNA-bd_sf"/>
</dbReference>
<dbReference type="SUPFAM" id="SSF57701">
    <property type="entry name" value="Zn2/Cys6 DNA-binding domain"/>
    <property type="match status" value="1"/>
</dbReference>
<dbReference type="EMBL" id="JAGMUV010000006">
    <property type="protein sequence ID" value="KAH7153647.1"/>
    <property type="molecule type" value="Genomic_DNA"/>
</dbReference>
<evidence type="ECO:0000259" key="3">
    <source>
        <dbReference type="PROSITE" id="PS50048"/>
    </source>
</evidence>
<dbReference type="Proteomes" id="UP000738349">
    <property type="component" value="Unassembled WGS sequence"/>
</dbReference>
<keyword evidence="1" id="KW-0539">Nucleus</keyword>
<evidence type="ECO:0000313" key="4">
    <source>
        <dbReference type="EMBL" id="KAH7153647.1"/>
    </source>
</evidence>
<feature type="compositionally biased region" description="Basic and acidic residues" evidence="2">
    <location>
        <begin position="56"/>
        <end position="70"/>
    </location>
</feature>
<accession>A0A9P9F6N5</accession>
<organism evidence="4 5">
    <name type="scientific">Dactylonectria macrodidyma</name>
    <dbReference type="NCBI Taxonomy" id="307937"/>
    <lineage>
        <taxon>Eukaryota</taxon>
        <taxon>Fungi</taxon>
        <taxon>Dikarya</taxon>
        <taxon>Ascomycota</taxon>
        <taxon>Pezizomycotina</taxon>
        <taxon>Sordariomycetes</taxon>
        <taxon>Hypocreomycetidae</taxon>
        <taxon>Hypocreales</taxon>
        <taxon>Nectriaceae</taxon>
        <taxon>Dactylonectria</taxon>
    </lineage>
</organism>
<dbReference type="GO" id="GO:0000981">
    <property type="term" value="F:DNA-binding transcription factor activity, RNA polymerase II-specific"/>
    <property type="evidence" value="ECO:0007669"/>
    <property type="project" value="InterPro"/>
</dbReference>
<dbReference type="PROSITE" id="PS00463">
    <property type="entry name" value="ZN2_CY6_FUNGAL_1"/>
    <property type="match status" value="1"/>
</dbReference>
<dbReference type="CDD" id="cd00067">
    <property type="entry name" value="GAL4"/>
    <property type="match status" value="1"/>
</dbReference>
<feature type="domain" description="Zn(2)-C6 fungal-type" evidence="3">
    <location>
        <begin position="10"/>
        <end position="40"/>
    </location>
</feature>
<evidence type="ECO:0000256" key="2">
    <source>
        <dbReference type="SAM" id="MobiDB-lite"/>
    </source>
</evidence>